<reference evidence="3 4" key="1">
    <citation type="journal article" date="2019" name="Int. J. Syst. Evol. Microbiol.">
        <title>The Global Catalogue of Microorganisms (GCM) 10K type strain sequencing project: providing services to taxonomists for standard genome sequencing and annotation.</title>
        <authorList>
            <consortium name="The Broad Institute Genomics Platform"/>
            <consortium name="The Broad Institute Genome Sequencing Center for Infectious Disease"/>
            <person name="Wu L."/>
            <person name="Ma J."/>
        </authorList>
    </citation>
    <scope>NUCLEOTIDE SEQUENCE [LARGE SCALE GENOMIC DNA]</scope>
    <source>
        <strain evidence="3 4">RDMS1</strain>
    </source>
</reference>
<dbReference type="PANTHER" id="PTHR21666">
    <property type="entry name" value="PEPTIDASE-RELATED"/>
    <property type="match status" value="1"/>
</dbReference>
<evidence type="ECO:0000313" key="4">
    <source>
        <dbReference type="Proteomes" id="UP001596417"/>
    </source>
</evidence>
<sequence length="357" mass="40141">MANITHPLESSPSDPNGGFARIAAQLPSPTMLWFLGLLSLPAILFDRLEVLNGFALFFLFGFWPFVRGFLESVRPTEESVNPADWINTDDDRSVIIRANIAMILMMFQPIVSGIGLLQMMGQIPMALRYRWDLPTPETYESSVEYRLPFEGTWTVVNGSPDQRHSHSWGILTQRYAHDFVMTDDAGQTHNGERSGPDAHYCFGEPILAPASGTVVTARDGHRDYHRTDGRVDPLQRHLLGNYVVIEHADGEYSMLAHLQQGSVSVSENERVEQGDRIGRCGNSGNSTEPHLHFHIQDRPNFFLGMGLPVRFDDIEIKLPNEEPTHKETGYVHAGQMVASGNMEQAERTIESIETRRQ</sequence>
<dbReference type="InterPro" id="IPR050570">
    <property type="entry name" value="Cell_wall_metabolism_enzyme"/>
</dbReference>
<dbReference type="Pfam" id="PF01551">
    <property type="entry name" value="Peptidase_M23"/>
    <property type="match status" value="1"/>
</dbReference>
<dbReference type="EMBL" id="JBHTAX010000004">
    <property type="protein sequence ID" value="MFC7192372.1"/>
    <property type="molecule type" value="Genomic_DNA"/>
</dbReference>
<dbReference type="Gene3D" id="2.70.70.10">
    <property type="entry name" value="Glucose Permease (Domain IIA)"/>
    <property type="match status" value="1"/>
</dbReference>
<feature type="transmembrane region" description="Helical" evidence="1">
    <location>
        <begin position="22"/>
        <end position="43"/>
    </location>
</feature>
<evidence type="ECO:0000256" key="1">
    <source>
        <dbReference type="SAM" id="Phobius"/>
    </source>
</evidence>
<keyword evidence="1" id="KW-0812">Transmembrane</keyword>
<proteinExistence type="predicted"/>
<evidence type="ECO:0000313" key="3">
    <source>
        <dbReference type="EMBL" id="MFC7192372.1"/>
    </source>
</evidence>
<dbReference type="GeneID" id="76202049"/>
<keyword evidence="1" id="KW-1133">Transmembrane helix</keyword>
<comment type="caution">
    <text evidence="3">The sequence shown here is derived from an EMBL/GenBank/DDBJ whole genome shotgun (WGS) entry which is preliminary data.</text>
</comment>
<protein>
    <submittedName>
        <fullName evidence="3">M23 family metallopeptidase</fullName>
        <ecNumber evidence="3">3.4.24.-</ecNumber>
    </submittedName>
</protein>
<keyword evidence="1" id="KW-0472">Membrane</keyword>
<dbReference type="PANTHER" id="PTHR21666:SF270">
    <property type="entry name" value="MUREIN HYDROLASE ACTIVATOR ENVC"/>
    <property type="match status" value="1"/>
</dbReference>
<gene>
    <name evidence="3" type="ORF">ACFQL7_22855</name>
</gene>
<keyword evidence="3" id="KW-0378">Hydrolase</keyword>
<dbReference type="AlphaFoldDB" id="A0ABD5YVE1"/>
<dbReference type="RefSeq" id="WP_248910159.1">
    <property type="nucleotide sequence ID" value="NZ_CP109980.1"/>
</dbReference>
<dbReference type="CDD" id="cd12797">
    <property type="entry name" value="M23_peptidase"/>
    <property type="match status" value="1"/>
</dbReference>
<dbReference type="EC" id="3.4.24.-" evidence="3"/>
<dbReference type="InterPro" id="IPR016047">
    <property type="entry name" value="M23ase_b-sheet_dom"/>
</dbReference>
<feature type="domain" description="M23ase beta-sheet core" evidence="2">
    <location>
        <begin position="195"/>
        <end position="297"/>
    </location>
</feature>
<organism evidence="3 4">
    <name type="scientific">Halocatena marina</name>
    <dbReference type="NCBI Taxonomy" id="2934937"/>
    <lineage>
        <taxon>Archaea</taxon>
        <taxon>Methanobacteriati</taxon>
        <taxon>Methanobacteriota</taxon>
        <taxon>Stenosarchaea group</taxon>
        <taxon>Halobacteria</taxon>
        <taxon>Halobacteriales</taxon>
        <taxon>Natronomonadaceae</taxon>
        <taxon>Halocatena</taxon>
    </lineage>
</organism>
<evidence type="ECO:0000259" key="2">
    <source>
        <dbReference type="Pfam" id="PF01551"/>
    </source>
</evidence>
<accession>A0ABD5YVE1</accession>
<feature type="transmembrane region" description="Helical" evidence="1">
    <location>
        <begin position="94"/>
        <end position="117"/>
    </location>
</feature>
<dbReference type="GO" id="GO:0016787">
    <property type="term" value="F:hydrolase activity"/>
    <property type="evidence" value="ECO:0007669"/>
    <property type="project" value="UniProtKB-KW"/>
</dbReference>
<keyword evidence="4" id="KW-1185">Reference proteome</keyword>
<name>A0ABD5YVE1_9EURY</name>
<dbReference type="SUPFAM" id="SSF51261">
    <property type="entry name" value="Duplicated hybrid motif"/>
    <property type="match status" value="1"/>
</dbReference>
<dbReference type="Proteomes" id="UP001596417">
    <property type="component" value="Unassembled WGS sequence"/>
</dbReference>
<dbReference type="InterPro" id="IPR011055">
    <property type="entry name" value="Dup_hybrid_motif"/>
</dbReference>
<feature type="transmembrane region" description="Helical" evidence="1">
    <location>
        <begin position="50"/>
        <end position="70"/>
    </location>
</feature>